<dbReference type="PROSITE" id="PS51819">
    <property type="entry name" value="VOC"/>
    <property type="match status" value="1"/>
</dbReference>
<name>A0ABW2PA65_9ACTN</name>
<dbReference type="Pfam" id="PF00903">
    <property type="entry name" value="Glyoxalase"/>
    <property type="match status" value="1"/>
</dbReference>
<reference evidence="3" key="1">
    <citation type="journal article" date="2019" name="Int. J. Syst. Evol. Microbiol.">
        <title>The Global Catalogue of Microorganisms (GCM) 10K type strain sequencing project: providing services to taxonomists for standard genome sequencing and annotation.</title>
        <authorList>
            <consortium name="The Broad Institute Genomics Platform"/>
            <consortium name="The Broad Institute Genome Sequencing Center for Infectious Disease"/>
            <person name="Wu L."/>
            <person name="Ma J."/>
        </authorList>
    </citation>
    <scope>NUCLEOTIDE SEQUENCE [LARGE SCALE GENOMIC DNA]</scope>
    <source>
        <strain evidence="3">CECT 7649</strain>
    </source>
</reference>
<dbReference type="InterPro" id="IPR004360">
    <property type="entry name" value="Glyas_Fos-R_dOase_dom"/>
</dbReference>
<proteinExistence type="predicted"/>
<keyword evidence="3" id="KW-1185">Reference proteome</keyword>
<accession>A0ABW2PA65</accession>
<dbReference type="Proteomes" id="UP001596496">
    <property type="component" value="Unassembled WGS sequence"/>
</dbReference>
<dbReference type="InterPro" id="IPR037523">
    <property type="entry name" value="VOC_core"/>
</dbReference>
<dbReference type="SUPFAM" id="SSF54593">
    <property type="entry name" value="Glyoxalase/Bleomycin resistance protein/Dihydroxybiphenyl dioxygenase"/>
    <property type="match status" value="1"/>
</dbReference>
<evidence type="ECO:0000313" key="3">
    <source>
        <dbReference type="Proteomes" id="UP001596496"/>
    </source>
</evidence>
<dbReference type="EMBL" id="JBHTCG010000025">
    <property type="protein sequence ID" value="MFC7386259.1"/>
    <property type="molecule type" value="Genomic_DNA"/>
</dbReference>
<gene>
    <name evidence="2" type="ORF">ACFQSB_28905</name>
</gene>
<evidence type="ECO:0000259" key="1">
    <source>
        <dbReference type="PROSITE" id="PS51819"/>
    </source>
</evidence>
<dbReference type="InterPro" id="IPR029068">
    <property type="entry name" value="Glyas_Bleomycin-R_OHBP_Dase"/>
</dbReference>
<dbReference type="RefSeq" id="WP_380830036.1">
    <property type="nucleotide sequence ID" value="NZ_JBHTCG010000025.1"/>
</dbReference>
<protein>
    <submittedName>
        <fullName evidence="2">VOC family protein</fullName>
    </submittedName>
</protein>
<evidence type="ECO:0000313" key="2">
    <source>
        <dbReference type="EMBL" id="MFC7386259.1"/>
    </source>
</evidence>
<comment type="caution">
    <text evidence="2">The sequence shown here is derived from an EMBL/GenBank/DDBJ whole genome shotgun (WGS) entry which is preliminary data.</text>
</comment>
<dbReference type="Gene3D" id="3.10.180.10">
    <property type="entry name" value="2,3-Dihydroxybiphenyl 1,2-Dioxygenase, domain 1"/>
    <property type="match status" value="1"/>
</dbReference>
<sequence length="146" mass="16208">MTAREEAEMLRGLTTVTFYSPDFEATKRWYTELFGIAPYMDTSAYMEWRIGDYEHEFGVIHSSYAGTELARTAAPDTIGRAAGAVVFWHVDDVPAALERLVAMGAKEHDAPRDRGTGFITASVIDPWGNVLGLMYNPHYLKVLGSA</sequence>
<feature type="domain" description="VOC" evidence="1">
    <location>
        <begin position="12"/>
        <end position="136"/>
    </location>
</feature>
<organism evidence="2 3">
    <name type="scientific">Sphaerisporangium rhizosphaerae</name>
    <dbReference type="NCBI Taxonomy" id="2269375"/>
    <lineage>
        <taxon>Bacteria</taxon>
        <taxon>Bacillati</taxon>
        <taxon>Actinomycetota</taxon>
        <taxon>Actinomycetes</taxon>
        <taxon>Streptosporangiales</taxon>
        <taxon>Streptosporangiaceae</taxon>
        <taxon>Sphaerisporangium</taxon>
    </lineage>
</organism>